<dbReference type="GO" id="GO:0005634">
    <property type="term" value="C:nucleus"/>
    <property type="evidence" value="ECO:0007669"/>
    <property type="project" value="InterPro"/>
</dbReference>
<evidence type="ECO:0000256" key="6">
    <source>
        <dbReference type="PROSITE-ProRule" id="PRU01263"/>
    </source>
</evidence>
<feature type="domain" description="C2H2-type" evidence="9">
    <location>
        <begin position="378"/>
        <end position="405"/>
    </location>
</feature>
<feature type="domain" description="ZAD" evidence="10">
    <location>
        <begin position="20"/>
        <end position="97"/>
    </location>
</feature>
<keyword evidence="7" id="KW-0175">Coiled coil</keyword>
<gene>
    <name evidence="11" type="ORF">RUM43_011702</name>
</gene>
<protein>
    <submittedName>
        <fullName evidence="11">Uncharacterized protein</fullName>
    </submittedName>
</protein>
<evidence type="ECO:0000256" key="7">
    <source>
        <dbReference type="SAM" id="Coils"/>
    </source>
</evidence>
<evidence type="ECO:0000259" key="10">
    <source>
        <dbReference type="PROSITE" id="PS51915"/>
    </source>
</evidence>
<dbReference type="Gene3D" id="3.30.160.60">
    <property type="entry name" value="Classic Zinc Finger"/>
    <property type="match status" value="5"/>
</dbReference>
<feature type="domain" description="C2H2-type" evidence="9">
    <location>
        <begin position="434"/>
        <end position="461"/>
    </location>
</feature>
<dbReference type="Pfam" id="PF00096">
    <property type="entry name" value="zf-C2H2"/>
    <property type="match status" value="2"/>
</dbReference>
<dbReference type="GO" id="GO:0000981">
    <property type="term" value="F:DNA-binding transcription factor activity, RNA polymerase II-specific"/>
    <property type="evidence" value="ECO:0007669"/>
    <property type="project" value="TreeGrafter"/>
</dbReference>
<evidence type="ECO:0000256" key="2">
    <source>
        <dbReference type="ARBA" id="ARBA00022737"/>
    </source>
</evidence>
<dbReference type="PANTHER" id="PTHR23235">
    <property type="entry name" value="KRUEPPEL-LIKE TRANSCRIPTION FACTOR"/>
    <property type="match status" value="1"/>
</dbReference>
<dbReference type="FunFam" id="3.30.160.60:FF:002343">
    <property type="entry name" value="Zinc finger protein 33A"/>
    <property type="match status" value="1"/>
</dbReference>
<dbReference type="FunFam" id="3.30.160.60:FF:000202">
    <property type="entry name" value="Zinc finger protein 574"/>
    <property type="match status" value="1"/>
</dbReference>
<dbReference type="InterPro" id="IPR036236">
    <property type="entry name" value="Znf_C2H2_sf"/>
</dbReference>
<feature type="binding site" evidence="6">
    <location>
        <position position="22"/>
    </location>
    <ligand>
        <name>Zn(2+)</name>
        <dbReference type="ChEBI" id="CHEBI:29105"/>
    </ligand>
</feature>
<dbReference type="SUPFAM" id="SSF57667">
    <property type="entry name" value="beta-beta-alpha zinc fingers"/>
    <property type="match status" value="3"/>
</dbReference>
<dbReference type="PROSITE" id="PS00028">
    <property type="entry name" value="ZINC_FINGER_C2H2_1"/>
    <property type="match status" value="5"/>
</dbReference>
<dbReference type="FunFam" id="3.30.160.60:FF:000624">
    <property type="entry name" value="zinc finger protein 697"/>
    <property type="match status" value="2"/>
</dbReference>
<dbReference type="AlphaFoldDB" id="A0AAN8P8Z6"/>
<sequence>MTTNLAVEGDEESEILDFEKICRLCLLEKTSMLRIFTKKKRNNTAPLPIRIMSCASLEVYQGDGLPTKICPKCLWSVNQAYTFREQCDAANTRLQKYVHRLKSLTTPSGTQVPDHIENEAQEAIPLEYLDQQITISEHPVEIKNEESLDIKTEPETAGYDQQADLAGAGELERENGESREEEEEEEDDRPISELINFSRGNIEIGNTKGSTTEVDYQQKRAFTNEESQKQPGETKPMLEILQTSKPGKRFFQTNEFNKDETYNSHKKFYVVGSEYSKMKKKPKSQEKPPKIKLVKTQNLKIKNENSILNGDTWESLFELKPRRKYAPREKNLINNNSNPIIEQDGSKSKFRACTHCGKVVLGKNMGIHVKIHVGNKSHLCDICGKSFLYKKTLETHKRVHSGERPCICKICGKTFRSSSRLSDHMSTHTGRKPFICEVCAVAFRIKGHLKKHLRVHSGEKPYICTFCAKAFSDAWNMKCHLRIHTGEKPPHSCPVCGQCFLRRNKMEEHCKMTHGEEYVLPRKQTIVQRLKNDLVEQNEELRQITEREREEFLRQEAERQILQSQLENQRQELVDRLTESHMPISVPMPIPVPVPAFPGNIPSIFGLQ</sequence>
<dbReference type="GO" id="GO:0032502">
    <property type="term" value="P:developmental process"/>
    <property type="evidence" value="ECO:0007669"/>
    <property type="project" value="UniProtKB-ARBA"/>
</dbReference>
<feature type="domain" description="C2H2-type" evidence="9">
    <location>
        <begin position="462"/>
        <end position="489"/>
    </location>
</feature>
<feature type="domain" description="C2H2-type" evidence="9">
    <location>
        <begin position="406"/>
        <end position="433"/>
    </location>
</feature>
<dbReference type="Proteomes" id="UP001372834">
    <property type="component" value="Unassembled WGS sequence"/>
</dbReference>
<dbReference type="InterPro" id="IPR013087">
    <property type="entry name" value="Znf_C2H2_type"/>
</dbReference>
<feature type="coiled-coil region" evidence="7">
    <location>
        <begin position="527"/>
        <end position="574"/>
    </location>
</feature>
<evidence type="ECO:0000256" key="4">
    <source>
        <dbReference type="ARBA" id="ARBA00022833"/>
    </source>
</evidence>
<feature type="binding site" evidence="6">
    <location>
        <position position="70"/>
    </location>
    <ligand>
        <name>Zn(2+)</name>
        <dbReference type="ChEBI" id="CHEBI:29105"/>
    </ligand>
</feature>
<dbReference type="PROSITE" id="PS51915">
    <property type="entry name" value="ZAD"/>
    <property type="match status" value="1"/>
</dbReference>
<dbReference type="EMBL" id="JAWJWE010000039">
    <property type="protein sequence ID" value="KAK6621396.1"/>
    <property type="molecule type" value="Genomic_DNA"/>
</dbReference>
<evidence type="ECO:0000313" key="11">
    <source>
        <dbReference type="EMBL" id="KAK6621396.1"/>
    </source>
</evidence>
<accession>A0AAN8P8Z6</accession>
<evidence type="ECO:0000259" key="9">
    <source>
        <dbReference type="PROSITE" id="PS50157"/>
    </source>
</evidence>
<dbReference type="SMART" id="SM00355">
    <property type="entry name" value="ZnF_C2H2"/>
    <property type="match status" value="6"/>
</dbReference>
<feature type="binding site" evidence="6">
    <location>
        <position position="73"/>
    </location>
    <ligand>
        <name>Zn(2+)</name>
        <dbReference type="ChEBI" id="CHEBI:29105"/>
    </ligand>
</feature>
<feature type="binding site" evidence="6">
    <location>
        <position position="25"/>
    </location>
    <ligand>
        <name>Zn(2+)</name>
        <dbReference type="ChEBI" id="CHEBI:29105"/>
    </ligand>
</feature>
<dbReference type="SMART" id="SM00868">
    <property type="entry name" value="zf-AD"/>
    <property type="match status" value="1"/>
</dbReference>
<evidence type="ECO:0000256" key="3">
    <source>
        <dbReference type="ARBA" id="ARBA00022771"/>
    </source>
</evidence>
<dbReference type="InterPro" id="IPR012934">
    <property type="entry name" value="Znf_AD"/>
</dbReference>
<feature type="compositionally biased region" description="Basic and acidic residues" evidence="8">
    <location>
        <begin position="144"/>
        <end position="154"/>
    </location>
</feature>
<dbReference type="Gene3D" id="3.40.1800.20">
    <property type="match status" value="1"/>
</dbReference>
<dbReference type="Pfam" id="PF07776">
    <property type="entry name" value="zf-AD"/>
    <property type="match status" value="1"/>
</dbReference>
<evidence type="ECO:0000256" key="8">
    <source>
        <dbReference type="SAM" id="MobiDB-lite"/>
    </source>
</evidence>
<name>A0AAN8P8Z6_POLSC</name>
<feature type="region of interest" description="Disordered" evidence="8">
    <location>
        <begin position="144"/>
        <end position="192"/>
    </location>
</feature>
<keyword evidence="4 6" id="KW-0862">Zinc</keyword>
<evidence type="ECO:0000256" key="1">
    <source>
        <dbReference type="ARBA" id="ARBA00022723"/>
    </source>
</evidence>
<keyword evidence="2" id="KW-0677">Repeat</keyword>
<organism evidence="11 12">
    <name type="scientific">Polyplax serrata</name>
    <name type="common">Common mouse louse</name>
    <dbReference type="NCBI Taxonomy" id="468196"/>
    <lineage>
        <taxon>Eukaryota</taxon>
        <taxon>Metazoa</taxon>
        <taxon>Ecdysozoa</taxon>
        <taxon>Arthropoda</taxon>
        <taxon>Hexapoda</taxon>
        <taxon>Insecta</taxon>
        <taxon>Pterygota</taxon>
        <taxon>Neoptera</taxon>
        <taxon>Paraneoptera</taxon>
        <taxon>Psocodea</taxon>
        <taxon>Troctomorpha</taxon>
        <taxon>Phthiraptera</taxon>
        <taxon>Anoplura</taxon>
        <taxon>Polyplacidae</taxon>
        <taxon>Polyplax</taxon>
    </lineage>
</organism>
<dbReference type="GO" id="GO:0008270">
    <property type="term" value="F:zinc ion binding"/>
    <property type="evidence" value="ECO:0007669"/>
    <property type="project" value="UniProtKB-UniRule"/>
</dbReference>
<keyword evidence="3 5" id="KW-0863">Zinc-finger</keyword>
<evidence type="ECO:0000313" key="12">
    <source>
        <dbReference type="Proteomes" id="UP001372834"/>
    </source>
</evidence>
<feature type="compositionally biased region" description="Acidic residues" evidence="8">
    <location>
        <begin position="179"/>
        <end position="188"/>
    </location>
</feature>
<reference evidence="11 12" key="1">
    <citation type="submission" date="2023-10" db="EMBL/GenBank/DDBJ databases">
        <title>Genomes of two closely related lineages of the louse Polyplax serrata with different host specificities.</title>
        <authorList>
            <person name="Martinu J."/>
            <person name="Tarabai H."/>
            <person name="Stefka J."/>
            <person name="Hypsa V."/>
        </authorList>
    </citation>
    <scope>NUCLEOTIDE SEQUENCE [LARGE SCALE GENOMIC DNA]</scope>
    <source>
        <strain evidence="11">HR10_N</strain>
    </source>
</reference>
<dbReference type="GO" id="GO:0000978">
    <property type="term" value="F:RNA polymerase II cis-regulatory region sequence-specific DNA binding"/>
    <property type="evidence" value="ECO:0007669"/>
    <property type="project" value="TreeGrafter"/>
</dbReference>
<keyword evidence="1 6" id="KW-0479">Metal-binding</keyword>
<dbReference type="SUPFAM" id="SSF57716">
    <property type="entry name" value="Glucocorticoid receptor-like (DNA-binding domain)"/>
    <property type="match status" value="1"/>
</dbReference>
<comment type="caution">
    <text evidence="11">The sequence shown here is derived from an EMBL/GenBank/DDBJ whole genome shotgun (WGS) entry which is preliminary data.</text>
</comment>
<feature type="domain" description="C2H2-type" evidence="9">
    <location>
        <begin position="491"/>
        <end position="519"/>
    </location>
</feature>
<evidence type="ECO:0000256" key="5">
    <source>
        <dbReference type="PROSITE-ProRule" id="PRU00042"/>
    </source>
</evidence>
<proteinExistence type="predicted"/>
<dbReference type="PROSITE" id="PS50157">
    <property type="entry name" value="ZINC_FINGER_C2H2_2"/>
    <property type="match status" value="5"/>
</dbReference>
<dbReference type="PANTHER" id="PTHR23235:SF176">
    <property type="entry name" value="C2H2-TYPE DOMAIN-CONTAINING PROTEIN"/>
    <property type="match status" value="1"/>
</dbReference>